<sequence length="91" mass="10123">MWSYVSHFHRPFYVYGYAVGELLTQGLYARRGAFGDRFSAMYLDLLRAGGTKDAVGLLKPFGLDPTVPTFWSDGIKNSVGRLIDEAEDLAS</sequence>
<comment type="caution">
    <text evidence="1">The sequence shown here is derived from an EMBL/GenBank/DDBJ whole genome shotgun (WGS) entry which is preliminary data.</text>
</comment>
<dbReference type="AlphaFoldDB" id="A0A1F7U8F9"/>
<gene>
    <name evidence="1" type="ORF">A3C96_04170</name>
</gene>
<dbReference type="Gene3D" id="1.10.1370.20">
    <property type="entry name" value="Oligoendopeptidase f, C-terminal domain"/>
    <property type="match status" value="1"/>
</dbReference>
<reference evidence="1 2" key="1">
    <citation type="journal article" date="2016" name="Nat. Commun.">
        <title>Thousands of microbial genomes shed light on interconnected biogeochemical processes in an aquifer system.</title>
        <authorList>
            <person name="Anantharaman K."/>
            <person name="Brown C.T."/>
            <person name="Hug L.A."/>
            <person name="Sharon I."/>
            <person name="Castelle C.J."/>
            <person name="Probst A.J."/>
            <person name="Thomas B.C."/>
            <person name="Singh A."/>
            <person name="Wilkins M.J."/>
            <person name="Karaoz U."/>
            <person name="Brodie E.L."/>
            <person name="Williams K.H."/>
            <person name="Hubbard S.S."/>
            <person name="Banfield J.F."/>
        </authorList>
    </citation>
    <scope>NUCLEOTIDE SEQUENCE [LARGE SCALE GENOMIC DNA]</scope>
</reference>
<name>A0A1F7U8F9_9BACT</name>
<evidence type="ECO:0000313" key="2">
    <source>
        <dbReference type="Proteomes" id="UP000177088"/>
    </source>
</evidence>
<evidence type="ECO:0008006" key="3">
    <source>
        <dbReference type="Google" id="ProtNLM"/>
    </source>
</evidence>
<dbReference type="InterPro" id="IPR042088">
    <property type="entry name" value="OligoPept_F_C"/>
</dbReference>
<proteinExistence type="predicted"/>
<dbReference type="SUPFAM" id="SSF55486">
    <property type="entry name" value="Metalloproteases ('zincins'), catalytic domain"/>
    <property type="match status" value="1"/>
</dbReference>
<accession>A0A1F7U8F9</accession>
<dbReference type="EMBL" id="MGEA01000035">
    <property type="protein sequence ID" value="OGL74088.1"/>
    <property type="molecule type" value="Genomic_DNA"/>
</dbReference>
<evidence type="ECO:0000313" key="1">
    <source>
        <dbReference type="EMBL" id="OGL74088.1"/>
    </source>
</evidence>
<dbReference type="Proteomes" id="UP000177088">
    <property type="component" value="Unassembled WGS sequence"/>
</dbReference>
<protein>
    <recommendedName>
        <fullName evidence="3">Peptidase M3A/M3B catalytic domain-containing protein</fullName>
    </recommendedName>
</protein>
<organism evidence="1 2">
    <name type="scientific">Candidatus Uhrbacteria bacterium RIFCSPHIGHO2_02_FULL_60_10</name>
    <dbReference type="NCBI Taxonomy" id="1802392"/>
    <lineage>
        <taxon>Bacteria</taxon>
        <taxon>Candidatus Uhriibacteriota</taxon>
    </lineage>
</organism>